<dbReference type="InterPro" id="IPR040115">
    <property type="entry name" value="Lnp"/>
</dbReference>
<dbReference type="GO" id="GO:0098826">
    <property type="term" value="C:endoplasmic reticulum tubular network membrane"/>
    <property type="evidence" value="ECO:0007669"/>
    <property type="project" value="UniProtKB-UniRule"/>
</dbReference>
<comment type="subcellular location">
    <subcellularLocation>
        <location evidence="1">Endoplasmic reticulum membrane</location>
        <topology evidence="1">Multi-pass membrane protein</topology>
    </subcellularLocation>
</comment>
<comment type="function">
    <text evidence="1">Plays a role in determining ER morphology.</text>
</comment>
<reference evidence="5" key="1">
    <citation type="submission" date="2015-06" db="EMBL/GenBank/DDBJ databases">
        <title>Expansion of signal transduction pathways in fungi by whole-genome duplication.</title>
        <authorList>
            <consortium name="DOE Joint Genome Institute"/>
            <person name="Corrochano L.M."/>
            <person name="Kuo A."/>
            <person name="Marcet-Houben M."/>
            <person name="Polaino S."/>
            <person name="Salamov A."/>
            <person name="Villalobos J.M."/>
            <person name="Alvarez M.I."/>
            <person name="Avalos J."/>
            <person name="Benito E.P."/>
            <person name="Benoit I."/>
            <person name="Burger G."/>
            <person name="Camino L.P."/>
            <person name="Canovas D."/>
            <person name="Cerda-Olmedo E."/>
            <person name="Cheng J.-F."/>
            <person name="Dominguez A."/>
            <person name="Elias M."/>
            <person name="Eslava A.P."/>
            <person name="Glaser F."/>
            <person name="Grimwood J."/>
            <person name="Gutierrez G."/>
            <person name="Heitman J."/>
            <person name="Henrissat B."/>
            <person name="Iturriaga E.A."/>
            <person name="Lang B.F."/>
            <person name="Lavin J.L."/>
            <person name="Lee S."/>
            <person name="Li W."/>
            <person name="Lindquist E."/>
            <person name="Lopez-Garcia S."/>
            <person name="Luque E.M."/>
            <person name="Marcos A.T."/>
            <person name="Martin J."/>
            <person name="McCluskey K."/>
            <person name="Medina H.R."/>
            <person name="Miralles-Duran A."/>
            <person name="Miyazaki A."/>
            <person name="Munoz-Torres E."/>
            <person name="Oguiza J.A."/>
            <person name="Ohm R."/>
            <person name="Olmedo M."/>
            <person name="Orejas M."/>
            <person name="Ortiz-Castellanos L."/>
            <person name="Pisabarro A.G."/>
            <person name="Rodriguez-Romero J."/>
            <person name="Ruiz-Herrera J."/>
            <person name="Ruiz-Vazquez R."/>
            <person name="Sanz C."/>
            <person name="Schackwitz W."/>
            <person name="Schmutz J."/>
            <person name="Shahriari M."/>
            <person name="Shelest E."/>
            <person name="Silva-Franco F."/>
            <person name="Soanes D."/>
            <person name="Syed K."/>
            <person name="Tagua V.G."/>
            <person name="Talbot N.J."/>
            <person name="Thon M."/>
            <person name="De vries R.P."/>
            <person name="Wiebenga A."/>
            <person name="Yadav J.S."/>
            <person name="Braun E.L."/>
            <person name="Baker S."/>
            <person name="Garre V."/>
            <person name="Horwitz B."/>
            <person name="Torres-Martinez S."/>
            <person name="Idnurm A."/>
            <person name="Herrera-Estrella A."/>
            <person name="Gabaldon T."/>
            <person name="Grigoriev I.V."/>
        </authorList>
    </citation>
    <scope>NUCLEOTIDE SEQUENCE [LARGE SCALE GENOMIC DNA]</scope>
    <source>
        <strain evidence="5">NRRL 1555(-)</strain>
    </source>
</reference>
<keyword evidence="1" id="KW-0256">Endoplasmic reticulum</keyword>
<keyword evidence="1" id="KW-1133">Transmembrane helix</keyword>
<dbReference type="PANTHER" id="PTHR22166:SF12">
    <property type="entry name" value="ENDOPLASMIC RETICULUM JUNCTION FORMATION PROTEIN LUNAPARK"/>
    <property type="match status" value="1"/>
</dbReference>
<gene>
    <name evidence="4" type="ORF">PHYBLDRAFT_100201</name>
</gene>
<sequence length="253" mass="29465">DYEKILSDLDEAIQKSQLRIADIKIRQRRALALWVLYSSILWAVYLVYCIFTLYNQNKGIRAIVNAGIPLILFPFVIYYMRIALAWFYSRKQTAEESRLSTMMTHKNQKLDELKNKTSYYTTHSLLERYDLSESKKSQSVGAVTGDYPQRRPGKQLSTLSLPAQRPQPLPELPTPLNARNDTQKGNMMSQFSTVPRQPRWFDKMFEALVGEEKSEERYALICDHCFSHNGLVLPRERDSIQYVCPQCHKFNPS</sequence>
<feature type="transmembrane region" description="Helical" evidence="1">
    <location>
        <begin position="66"/>
        <end position="88"/>
    </location>
</feature>
<dbReference type="AlphaFoldDB" id="A0A162Q5R2"/>
<feature type="region of interest" description="Disordered" evidence="2">
    <location>
        <begin position="140"/>
        <end position="175"/>
    </location>
</feature>
<dbReference type="STRING" id="763407.A0A162Q5R2"/>
<evidence type="ECO:0000256" key="1">
    <source>
        <dbReference type="RuleBase" id="RU367073"/>
    </source>
</evidence>
<evidence type="ECO:0000313" key="5">
    <source>
        <dbReference type="Proteomes" id="UP000077315"/>
    </source>
</evidence>
<dbReference type="RefSeq" id="XP_018298376.1">
    <property type="nucleotide sequence ID" value="XM_018427576.1"/>
</dbReference>
<keyword evidence="5" id="KW-1185">Reference proteome</keyword>
<feature type="transmembrane region" description="Helical" evidence="1">
    <location>
        <begin position="31"/>
        <end position="54"/>
    </location>
</feature>
<feature type="non-terminal residue" evidence="4">
    <location>
        <position position="253"/>
    </location>
</feature>
<dbReference type="FunCoup" id="A0A162Q5R2">
    <property type="interactions" value="85"/>
</dbReference>
<evidence type="ECO:0000259" key="3">
    <source>
        <dbReference type="Pfam" id="PF10058"/>
    </source>
</evidence>
<evidence type="ECO:0000256" key="2">
    <source>
        <dbReference type="SAM" id="MobiDB-lite"/>
    </source>
</evidence>
<dbReference type="Pfam" id="PF10058">
    <property type="entry name" value="Zn_ribbon_10"/>
    <property type="match status" value="1"/>
</dbReference>
<feature type="domain" description="Lunapark zinc ribbon" evidence="3">
    <location>
        <begin position="200"/>
        <end position="251"/>
    </location>
</feature>
<dbReference type="Proteomes" id="UP000077315">
    <property type="component" value="Unassembled WGS sequence"/>
</dbReference>
<keyword evidence="1" id="KW-0479">Metal-binding</keyword>
<dbReference type="GO" id="GO:1903373">
    <property type="term" value="P:positive regulation of endoplasmic reticulum tubular network organization"/>
    <property type="evidence" value="ECO:0007669"/>
    <property type="project" value="UniProtKB-UniRule"/>
</dbReference>
<dbReference type="VEuPathDB" id="FungiDB:PHYBLDRAFT_100201"/>
<accession>A0A162Q5R2</accession>
<keyword evidence="1" id="KW-0812">Transmembrane</keyword>
<comment type="similarity">
    <text evidence="1">Belongs to the lunapark family.</text>
</comment>
<dbReference type="OrthoDB" id="1725934at2759"/>
<dbReference type="GeneID" id="28988482"/>
<dbReference type="EMBL" id="KV440971">
    <property type="protein sequence ID" value="OAD80336.1"/>
    <property type="molecule type" value="Genomic_DNA"/>
</dbReference>
<dbReference type="InterPro" id="IPR019273">
    <property type="entry name" value="Lunapark_Znf"/>
</dbReference>
<keyword evidence="1" id="KW-0863">Zinc-finger</keyword>
<organism evidence="4 5">
    <name type="scientific">Phycomyces blakesleeanus (strain ATCC 8743b / DSM 1359 / FGSC 10004 / NBRC 33097 / NRRL 1555)</name>
    <dbReference type="NCBI Taxonomy" id="763407"/>
    <lineage>
        <taxon>Eukaryota</taxon>
        <taxon>Fungi</taxon>
        <taxon>Fungi incertae sedis</taxon>
        <taxon>Mucoromycota</taxon>
        <taxon>Mucoromycotina</taxon>
        <taxon>Mucoromycetes</taxon>
        <taxon>Mucorales</taxon>
        <taxon>Phycomycetaceae</taxon>
        <taxon>Phycomyces</taxon>
    </lineage>
</organism>
<proteinExistence type="inferred from homology"/>
<name>A0A162Q5R2_PHYB8</name>
<keyword evidence="1" id="KW-0472">Membrane</keyword>
<evidence type="ECO:0000313" key="4">
    <source>
        <dbReference type="EMBL" id="OAD80336.1"/>
    </source>
</evidence>
<keyword evidence="1" id="KW-0862">Zinc</keyword>
<dbReference type="GO" id="GO:0071788">
    <property type="term" value="P:endoplasmic reticulum tubular network maintenance"/>
    <property type="evidence" value="ECO:0007669"/>
    <property type="project" value="UniProtKB-UniRule"/>
</dbReference>
<dbReference type="PANTHER" id="PTHR22166">
    <property type="entry name" value="ENDOPLASMIC RETICULUM JUNCTION FORMATION PROTEIN LUNAPARK"/>
    <property type="match status" value="1"/>
</dbReference>
<comment type="domain">
    <text evidence="1">The C4-type zinc finger motif is necessary both for its ER three-way tubular junction localization and formation.</text>
</comment>
<dbReference type="InParanoid" id="A0A162Q5R2"/>
<protein>
    <recommendedName>
        <fullName evidence="1">Endoplasmic reticulum junction formation protein lunapark</fullName>
    </recommendedName>
</protein>
<dbReference type="GO" id="GO:0008270">
    <property type="term" value="F:zinc ion binding"/>
    <property type="evidence" value="ECO:0007669"/>
    <property type="project" value="UniProtKB-KW"/>
</dbReference>
<feature type="non-terminal residue" evidence="4">
    <location>
        <position position="1"/>
    </location>
</feature>